<organism evidence="1 2">
    <name type="scientific">Paenibacillus cellulosilyticus</name>
    <dbReference type="NCBI Taxonomy" id="375489"/>
    <lineage>
        <taxon>Bacteria</taxon>
        <taxon>Bacillati</taxon>
        <taxon>Bacillota</taxon>
        <taxon>Bacilli</taxon>
        <taxon>Bacillales</taxon>
        <taxon>Paenibacillaceae</taxon>
        <taxon>Paenibacillus</taxon>
    </lineage>
</organism>
<protein>
    <submittedName>
        <fullName evidence="1">Uncharacterized protein</fullName>
    </submittedName>
</protein>
<accession>A0A2V2YVE4</accession>
<name>A0A2V2YVE4_9BACL</name>
<dbReference type="EMBL" id="QGTQ01000031">
    <property type="protein sequence ID" value="PWV94405.1"/>
    <property type="molecule type" value="Genomic_DNA"/>
</dbReference>
<dbReference type="Proteomes" id="UP000246635">
    <property type="component" value="Unassembled WGS sequence"/>
</dbReference>
<evidence type="ECO:0000313" key="2">
    <source>
        <dbReference type="Proteomes" id="UP000246635"/>
    </source>
</evidence>
<comment type="caution">
    <text evidence="1">The sequence shown here is derived from an EMBL/GenBank/DDBJ whole genome shotgun (WGS) entry which is preliminary data.</text>
</comment>
<keyword evidence="2" id="KW-1185">Reference proteome</keyword>
<proteinExistence type="predicted"/>
<gene>
    <name evidence="1" type="ORF">DFQ01_13134</name>
</gene>
<evidence type="ECO:0000313" key="1">
    <source>
        <dbReference type="EMBL" id="PWV94405.1"/>
    </source>
</evidence>
<dbReference type="AlphaFoldDB" id="A0A2V2YVE4"/>
<reference evidence="1 2" key="1">
    <citation type="submission" date="2018-05" db="EMBL/GenBank/DDBJ databases">
        <title>Genomic Encyclopedia of Type Strains, Phase III (KMG-III): the genomes of soil and plant-associated and newly described type strains.</title>
        <authorList>
            <person name="Whitman W."/>
        </authorList>
    </citation>
    <scope>NUCLEOTIDE SEQUENCE [LARGE SCALE GENOMIC DNA]</scope>
    <source>
        <strain evidence="1 2">CECT 5696</strain>
    </source>
</reference>
<sequence length="40" mass="4441">MSITLGFIIAVLIVVASSERAESIAELNEDDSVDRKYRND</sequence>